<organism evidence="2">
    <name type="scientific">Rhizophora mucronata</name>
    <name type="common">Asiatic mangrove</name>
    <dbReference type="NCBI Taxonomy" id="61149"/>
    <lineage>
        <taxon>Eukaryota</taxon>
        <taxon>Viridiplantae</taxon>
        <taxon>Streptophyta</taxon>
        <taxon>Embryophyta</taxon>
        <taxon>Tracheophyta</taxon>
        <taxon>Spermatophyta</taxon>
        <taxon>Magnoliopsida</taxon>
        <taxon>eudicotyledons</taxon>
        <taxon>Gunneridae</taxon>
        <taxon>Pentapetalae</taxon>
        <taxon>rosids</taxon>
        <taxon>fabids</taxon>
        <taxon>Malpighiales</taxon>
        <taxon>Rhizophoraceae</taxon>
        <taxon>Rhizophora</taxon>
    </lineage>
</organism>
<keyword evidence="1" id="KW-0472">Membrane</keyword>
<reference evidence="2" key="1">
    <citation type="submission" date="2018-02" db="EMBL/GenBank/DDBJ databases">
        <title>Rhizophora mucronata_Transcriptome.</title>
        <authorList>
            <person name="Meera S.P."/>
            <person name="Sreeshan A."/>
            <person name="Augustine A."/>
        </authorList>
    </citation>
    <scope>NUCLEOTIDE SEQUENCE</scope>
    <source>
        <tissue evidence="2">Leaf</tissue>
    </source>
</reference>
<dbReference type="EMBL" id="GGEC01081432">
    <property type="protein sequence ID" value="MBX61916.1"/>
    <property type="molecule type" value="Transcribed_RNA"/>
</dbReference>
<evidence type="ECO:0000256" key="1">
    <source>
        <dbReference type="SAM" id="Phobius"/>
    </source>
</evidence>
<accession>A0A2P2Q4L5</accession>
<feature type="transmembrane region" description="Helical" evidence="1">
    <location>
        <begin position="36"/>
        <end position="59"/>
    </location>
</feature>
<name>A0A2P2Q4L5_RHIMU</name>
<protein>
    <submittedName>
        <fullName evidence="2">Uncharacterized protein</fullName>
    </submittedName>
</protein>
<dbReference type="AlphaFoldDB" id="A0A2P2Q4L5"/>
<proteinExistence type="predicted"/>
<evidence type="ECO:0000313" key="2">
    <source>
        <dbReference type="EMBL" id="MBX61916.1"/>
    </source>
</evidence>
<keyword evidence="1" id="KW-0812">Transmembrane</keyword>
<keyword evidence="1" id="KW-1133">Transmembrane helix</keyword>
<sequence>MANTQSMHHNGHDSPNPVLTKEDMAILYEKNMERRIIFVHLLTVAILLWWEILAIYHVVWL</sequence>